<protein>
    <submittedName>
        <fullName evidence="1">Uncharacterized protein</fullName>
    </submittedName>
</protein>
<reference evidence="1 2" key="1">
    <citation type="submission" date="2019-03" db="EMBL/GenBank/DDBJ databases">
        <title>First draft genome of Liparis tanakae, snailfish: a comprehensive survey of snailfish specific genes.</title>
        <authorList>
            <person name="Kim W."/>
            <person name="Song I."/>
            <person name="Jeong J.-H."/>
            <person name="Kim D."/>
            <person name="Kim S."/>
            <person name="Ryu S."/>
            <person name="Song J.Y."/>
            <person name="Lee S.K."/>
        </authorList>
    </citation>
    <scope>NUCLEOTIDE SEQUENCE [LARGE SCALE GENOMIC DNA]</scope>
    <source>
        <tissue evidence="1">Muscle</tissue>
    </source>
</reference>
<evidence type="ECO:0000313" key="1">
    <source>
        <dbReference type="EMBL" id="TNN27677.1"/>
    </source>
</evidence>
<proteinExistence type="predicted"/>
<evidence type="ECO:0000313" key="2">
    <source>
        <dbReference type="Proteomes" id="UP000314294"/>
    </source>
</evidence>
<dbReference type="Proteomes" id="UP000314294">
    <property type="component" value="Unassembled WGS sequence"/>
</dbReference>
<keyword evidence="2" id="KW-1185">Reference proteome</keyword>
<organism evidence="1 2">
    <name type="scientific">Liparis tanakae</name>
    <name type="common">Tanaka's snailfish</name>
    <dbReference type="NCBI Taxonomy" id="230148"/>
    <lineage>
        <taxon>Eukaryota</taxon>
        <taxon>Metazoa</taxon>
        <taxon>Chordata</taxon>
        <taxon>Craniata</taxon>
        <taxon>Vertebrata</taxon>
        <taxon>Euteleostomi</taxon>
        <taxon>Actinopterygii</taxon>
        <taxon>Neopterygii</taxon>
        <taxon>Teleostei</taxon>
        <taxon>Neoteleostei</taxon>
        <taxon>Acanthomorphata</taxon>
        <taxon>Eupercaria</taxon>
        <taxon>Perciformes</taxon>
        <taxon>Cottioidei</taxon>
        <taxon>Cottales</taxon>
        <taxon>Liparidae</taxon>
        <taxon>Liparis</taxon>
    </lineage>
</organism>
<comment type="caution">
    <text evidence="1">The sequence shown here is derived from an EMBL/GenBank/DDBJ whole genome shotgun (WGS) entry which is preliminary data.</text>
</comment>
<dbReference type="EMBL" id="SRLO01007905">
    <property type="protein sequence ID" value="TNN27677.1"/>
    <property type="molecule type" value="Genomic_DNA"/>
</dbReference>
<sequence>MDAHRVRTEEMFTICEPPPAARTMMMNDLTLRNRRINKRAGRLTDSLCLLWLERGRGTSSHGGLGDEAV</sequence>
<accession>A0A4Z2EFG9</accession>
<name>A0A4Z2EFG9_9TELE</name>
<gene>
    <name evidence="1" type="ORF">EYF80_062178</name>
</gene>
<dbReference type="AlphaFoldDB" id="A0A4Z2EFG9"/>